<evidence type="ECO:0000313" key="1">
    <source>
        <dbReference type="EMBL" id="KAL0294532.1"/>
    </source>
</evidence>
<proteinExistence type="predicted"/>
<sequence>MPSRQNEKAMEGPDYLHCKEAILSCVISLISESRNVQLVVRTSRGMFPS</sequence>
<dbReference type="AlphaFoldDB" id="A0AAW2JK11"/>
<dbReference type="EMBL" id="JACGWJ010000158">
    <property type="protein sequence ID" value="KAL0294532.1"/>
    <property type="molecule type" value="Genomic_DNA"/>
</dbReference>
<protein>
    <submittedName>
        <fullName evidence="1">Uncharacterized protein</fullName>
    </submittedName>
</protein>
<reference evidence="1" key="2">
    <citation type="journal article" date="2024" name="Plant">
        <title>Genomic evolution and insights into agronomic trait innovations of Sesamum species.</title>
        <authorList>
            <person name="Miao H."/>
            <person name="Wang L."/>
            <person name="Qu L."/>
            <person name="Liu H."/>
            <person name="Sun Y."/>
            <person name="Le M."/>
            <person name="Wang Q."/>
            <person name="Wei S."/>
            <person name="Zheng Y."/>
            <person name="Lin W."/>
            <person name="Duan Y."/>
            <person name="Cao H."/>
            <person name="Xiong S."/>
            <person name="Wang X."/>
            <person name="Wei L."/>
            <person name="Li C."/>
            <person name="Ma Q."/>
            <person name="Ju M."/>
            <person name="Zhao R."/>
            <person name="Li G."/>
            <person name="Mu C."/>
            <person name="Tian Q."/>
            <person name="Mei H."/>
            <person name="Zhang T."/>
            <person name="Gao T."/>
            <person name="Zhang H."/>
        </authorList>
    </citation>
    <scope>NUCLEOTIDE SEQUENCE</scope>
    <source>
        <strain evidence="1">G02</strain>
    </source>
</reference>
<name>A0AAW2JK11_SESRA</name>
<organism evidence="1">
    <name type="scientific">Sesamum radiatum</name>
    <name type="common">Black benniseed</name>
    <dbReference type="NCBI Taxonomy" id="300843"/>
    <lineage>
        <taxon>Eukaryota</taxon>
        <taxon>Viridiplantae</taxon>
        <taxon>Streptophyta</taxon>
        <taxon>Embryophyta</taxon>
        <taxon>Tracheophyta</taxon>
        <taxon>Spermatophyta</taxon>
        <taxon>Magnoliopsida</taxon>
        <taxon>eudicotyledons</taxon>
        <taxon>Gunneridae</taxon>
        <taxon>Pentapetalae</taxon>
        <taxon>asterids</taxon>
        <taxon>lamiids</taxon>
        <taxon>Lamiales</taxon>
        <taxon>Pedaliaceae</taxon>
        <taxon>Sesamum</taxon>
    </lineage>
</organism>
<gene>
    <name evidence="1" type="ORF">Sradi_6882500</name>
</gene>
<reference evidence="1" key="1">
    <citation type="submission" date="2020-06" db="EMBL/GenBank/DDBJ databases">
        <authorList>
            <person name="Li T."/>
            <person name="Hu X."/>
            <person name="Zhang T."/>
            <person name="Song X."/>
            <person name="Zhang H."/>
            <person name="Dai N."/>
            <person name="Sheng W."/>
            <person name="Hou X."/>
            <person name="Wei L."/>
        </authorList>
    </citation>
    <scope>NUCLEOTIDE SEQUENCE</scope>
    <source>
        <strain evidence="1">G02</strain>
        <tissue evidence="1">Leaf</tissue>
    </source>
</reference>
<comment type="caution">
    <text evidence="1">The sequence shown here is derived from an EMBL/GenBank/DDBJ whole genome shotgun (WGS) entry which is preliminary data.</text>
</comment>
<accession>A0AAW2JK11</accession>